<name>A0A5B9P610_9BACT</name>
<dbReference type="InterPro" id="IPR012902">
    <property type="entry name" value="N_methyl_site"/>
</dbReference>
<evidence type="ECO:0000313" key="1">
    <source>
        <dbReference type="EMBL" id="QEG20615.1"/>
    </source>
</evidence>
<protein>
    <recommendedName>
        <fullName evidence="3">Type II secretion system protein G</fullName>
    </recommendedName>
</protein>
<evidence type="ECO:0000313" key="2">
    <source>
        <dbReference type="Proteomes" id="UP000322214"/>
    </source>
</evidence>
<accession>A0A5B9P610</accession>
<dbReference type="NCBIfam" id="TIGR02532">
    <property type="entry name" value="IV_pilin_GFxxxE"/>
    <property type="match status" value="1"/>
</dbReference>
<sequence>MNKYSSIRQPRTRRSAFTLVELLLVIAIIAILASLGVGVMAQAQNDAAISASRSRMTLVQQILEIELENYEVKRSPVSFATMVSMINSSPGLEPDRLLLHVKNLKRMFMADLIRAEMPDGSVTGGRNIGDFPTVALAEYFRNQLNIEVNSYSETQQSNRPQSVVEWETWASNSDYLGGAPPTPANWPPVRDGNAQDGIVEDAALRSEMLFEILSRIDIDGVPATETLGPQAIADTNGNGHNEIVDGWGEPLYLQWQQVIMSGDPEEGIWSETPSSTGQSMCGLSCEHFNGNPSVSVTDYVTPVLPTQIRPFLTSERMLNIDGYPSDSVQRALN</sequence>
<dbReference type="STRING" id="980251.GCA_001642875_02350"/>
<dbReference type="Proteomes" id="UP000322214">
    <property type="component" value="Chromosome"/>
</dbReference>
<dbReference type="KEGG" id="mff:MFFC18_04650"/>
<dbReference type="EMBL" id="CP042912">
    <property type="protein sequence ID" value="QEG20615.1"/>
    <property type="molecule type" value="Genomic_DNA"/>
</dbReference>
<proteinExistence type="predicted"/>
<dbReference type="Gene3D" id="3.30.700.10">
    <property type="entry name" value="Glycoprotein, Type 4 Pilin"/>
    <property type="match status" value="1"/>
</dbReference>
<keyword evidence="2" id="KW-1185">Reference proteome</keyword>
<gene>
    <name evidence="1" type="ORF">MFFC18_04650</name>
</gene>
<dbReference type="AlphaFoldDB" id="A0A5B9P610"/>
<evidence type="ECO:0008006" key="3">
    <source>
        <dbReference type="Google" id="ProtNLM"/>
    </source>
</evidence>
<reference evidence="1 2" key="1">
    <citation type="submission" date="2019-08" db="EMBL/GenBank/DDBJ databases">
        <title>Deep-cultivation of Planctomycetes and their phenomic and genomic characterization uncovers novel biology.</title>
        <authorList>
            <person name="Wiegand S."/>
            <person name="Jogler M."/>
            <person name="Boedeker C."/>
            <person name="Pinto D."/>
            <person name="Vollmers J."/>
            <person name="Rivas-Marin E."/>
            <person name="Kohn T."/>
            <person name="Peeters S.H."/>
            <person name="Heuer A."/>
            <person name="Rast P."/>
            <person name="Oberbeckmann S."/>
            <person name="Bunk B."/>
            <person name="Jeske O."/>
            <person name="Meyerdierks A."/>
            <person name="Storesund J.E."/>
            <person name="Kallscheuer N."/>
            <person name="Luecker S."/>
            <person name="Lage O.M."/>
            <person name="Pohl T."/>
            <person name="Merkel B.J."/>
            <person name="Hornburger P."/>
            <person name="Mueller R.-W."/>
            <person name="Bruemmer F."/>
            <person name="Labrenz M."/>
            <person name="Spormann A.M."/>
            <person name="Op den Camp H."/>
            <person name="Overmann J."/>
            <person name="Amann R."/>
            <person name="Jetten M.S.M."/>
            <person name="Mascher T."/>
            <person name="Medema M.H."/>
            <person name="Devos D.P."/>
            <person name="Kaster A.-K."/>
            <person name="Ovreas L."/>
            <person name="Rohde M."/>
            <person name="Galperin M.Y."/>
            <person name="Jogler C."/>
        </authorList>
    </citation>
    <scope>NUCLEOTIDE SEQUENCE [LARGE SCALE GENOMIC DNA]</scope>
    <source>
        <strain evidence="1 2">FC18</strain>
    </source>
</reference>
<dbReference type="OrthoDB" id="253619at2"/>
<dbReference type="RefSeq" id="WP_075084776.1">
    <property type="nucleotide sequence ID" value="NZ_CP042912.1"/>
</dbReference>
<dbReference type="SUPFAM" id="SSF54523">
    <property type="entry name" value="Pili subunits"/>
    <property type="match status" value="1"/>
</dbReference>
<dbReference type="Pfam" id="PF07963">
    <property type="entry name" value="N_methyl"/>
    <property type="match status" value="1"/>
</dbReference>
<organism evidence="1 2">
    <name type="scientific">Mariniblastus fucicola</name>
    <dbReference type="NCBI Taxonomy" id="980251"/>
    <lineage>
        <taxon>Bacteria</taxon>
        <taxon>Pseudomonadati</taxon>
        <taxon>Planctomycetota</taxon>
        <taxon>Planctomycetia</taxon>
        <taxon>Pirellulales</taxon>
        <taxon>Pirellulaceae</taxon>
        <taxon>Mariniblastus</taxon>
    </lineage>
</organism>
<dbReference type="InterPro" id="IPR045584">
    <property type="entry name" value="Pilin-like"/>
</dbReference>